<dbReference type="AlphaFoldDB" id="A0A2M4CCL4"/>
<accession>A0A2M4CCL4</accession>
<protein>
    <submittedName>
        <fullName evidence="2">Putative secreted protein</fullName>
    </submittedName>
</protein>
<proteinExistence type="predicted"/>
<feature type="signal peptide" evidence="1">
    <location>
        <begin position="1"/>
        <end position="15"/>
    </location>
</feature>
<reference evidence="2" key="1">
    <citation type="submission" date="2018-01" db="EMBL/GenBank/DDBJ databases">
        <title>An insight into the sialome of Amazonian anophelines.</title>
        <authorList>
            <person name="Ribeiro J.M."/>
            <person name="Scarpassa V."/>
            <person name="Calvo E."/>
        </authorList>
    </citation>
    <scope>NUCLEOTIDE SEQUENCE</scope>
    <source>
        <tissue evidence="2">Salivary glands</tissue>
    </source>
</reference>
<sequence length="76" mass="8473">MVACIFFCLVPLVSGRALRCMATIVSLIVQRLSLPIRVGELRNFSFKGSVTIATRCNTDTHRTGIESKRIARLVHQ</sequence>
<keyword evidence="1" id="KW-0732">Signal</keyword>
<feature type="chain" id="PRO_5014979849" evidence="1">
    <location>
        <begin position="16"/>
        <end position="76"/>
    </location>
</feature>
<organism evidence="2">
    <name type="scientific">Anopheles marajoara</name>
    <dbReference type="NCBI Taxonomy" id="58244"/>
    <lineage>
        <taxon>Eukaryota</taxon>
        <taxon>Metazoa</taxon>
        <taxon>Ecdysozoa</taxon>
        <taxon>Arthropoda</taxon>
        <taxon>Hexapoda</taxon>
        <taxon>Insecta</taxon>
        <taxon>Pterygota</taxon>
        <taxon>Neoptera</taxon>
        <taxon>Endopterygota</taxon>
        <taxon>Diptera</taxon>
        <taxon>Nematocera</taxon>
        <taxon>Culicoidea</taxon>
        <taxon>Culicidae</taxon>
        <taxon>Anophelinae</taxon>
        <taxon>Anopheles</taxon>
    </lineage>
</organism>
<dbReference type="EMBL" id="GGFJ01013868">
    <property type="protein sequence ID" value="MBW63009.1"/>
    <property type="molecule type" value="Transcribed_RNA"/>
</dbReference>
<evidence type="ECO:0000256" key="1">
    <source>
        <dbReference type="SAM" id="SignalP"/>
    </source>
</evidence>
<name>A0A2M4CCL4_9DIPT</name>
<evidence type="ECO:0000313" key="2">
    <source>
        <dbReference type="EMBL" id="MBW63009.1"/>
    </source>
</evidence>